<organism evidence="3">
    <name type="scientific">Gibberella zeae</name>
    <name type="common">Wheat head blight fungus</name>
    <name type="synonym">Fusarium graminearum</name>
    <dbReference type="NCBI Taxonomy" id="5518"/>
    <lineage>
        <taxon>Eukaryota</taxon>
        <taxon>Fungi</taxon>
        <taxon>Dikarya</taxon>
        <taxon>Ascomycota</taxon>
        <taxon>Pezizomycotina</taxon>
        <taxon>Sordariomycetes</taxon>
        <taxon>Hypocreomycetidae</taxon>
        <taxon>Hypocreales</taxon>
        <taxon>Nectriaceae</taxon>
        <taxon>Fusarium</taxon>
    </lineage>
</organism>
<accession>A0A4E9DQA4</accession>
<protein>
    <submittedName>
        <fullName evidence="3">Uncharacterized protein</fullName>
    </submittedName>
</protein>
<proteinExistence type="predicted"/>
<name>A0A4E9DQA4_GIBZA</name>
<dbReference type="Proteomes" id="UP000746612">
    <property type="component" value="Unassembled WGS sequence"/>
</dbReference>
<dbReference type="EMBL" id="CAJPIJ010000183">
    <property type="protein sequence ID" value="CAG2005338.1"/>
    <property type="molecule type" value="Genomic_DNA"/>
</dbReference>
<sequence length="226" mass="25293">MVQPCTGVVSPFSWSVFFCFGGSLFFCHPPETPPTPEGGTPWGNFIAILMRSILTQSGRHMQREKEGTPLALAWPCKPCIALPLILVEVLPKKRLDTKASQPNPSNLLALPHSSGYLDLFQPSFEASQIYLSQQRTTQNNRQNKSHTLVIIEPRLFDPHFIRPSDRRHPATLLYLLLYSQQHIHYQSSPQTTTFTMIEGSSTPSNMGRGAYDTTGVPKPPPRPRPS</sequence>
<reference evidence="3" key="1">
    <citation type="submission" date="2019-04" db="EMBL/GenBank/DDBJ databases">
        <authorList>
            <person name="Melise S."/>
            <person name="Noan J."/>
            <person name="Okalmin O."/>
        </authorList>
    </citation>
    <scope>NUCLEOTIDE SEQUENCE</scope>
    <source>
        <strain evidence="3">FN9</strain>
    </source>
</reference>
<dbReference type="AlphaFoldDB" id="A0A4E9DQA4"/>
<reference evidence="2" key="2">
    <citation type="submission" date="2021-03" db="EMBL/GenBank/DDBJ databases">
        <authorList>
            <person name="Alouane T."/>
            <person name="Langin T."/>
            <person name="Bonhomme L."/>
        </authorList>
    </citation>
    <scope>NUCLEOTIDE SEQUENCE</scope>
    <source>
        <strain evidence="2">MDC_Fg202</strain>
    </source>
</reference>
<gene>
    <name evidence="3" type="ORF">FUG_LOCUS258096</name>
    <name evidence="2" type="ORF">MDCFG202_LOCUS496403</name>
</gene>
<feature type="compositionally biased region" description="Pro residues" evidence="1">
    <location>
        <begin position="217"/>
        <end position="226"/>
    </location>
</feature>
<dbReference type="EMBL" id="CAAKMV010000130">
    <property type="protein sequence ID" value="VIO57980.1"/>
    <property type="molecule type" value="Genomic_DNA"/>
</dbReference>
<evidence type="ECO:0000313" key="2">
    <source>
        <dbReference type="EMBL" id="CAG2005338.1"/>
    </source>
</evidence>
<evidence type="ECO:0000256" key="1">
    <source>
        <dbReference type="SAM" id="MobiDB-lite"/>
    </source>
</evidence>
<feature type="region of interest" description="Disordered" evidence="1">
    <location>
        <begin position="198"/>
        <end position="226"/>
    </location>
</feature>
<evidence type="ECO:0000313" key="3">
    <source>
        <dbReference type="EMBL" id="VIO57980.1"/>
    </source>
</evidence>